<evidence type="ECO:0000313" key="3">
    <source>
        <dbReference type="Proteomes" id="UP000783253"/>
    </source>
</evidence>
<reference evidence="2 3" key="1">
    <citation type="submission" date="2021-08" db="EMBL/GenBank/DDBJ databases">
        <title>Comparative Genomics Analysis of the Genus Qipengyuania Reveals Extensive Genetic Diversity and Metabolic Versatility, Including the Description of Fifteen Novel Species.</title>
        <authorList>
            <person name="Liu Y."/>
        </authorList>
    </citation>
    <scope>NUCLEOTIDE SEQUENCE [LARGE SCALE GENOMIC DNA]</scope>
    <source>
        <strain evidence="2 3">1NDH17</strain>
    </source>
</reference>
<dbReference type="EMBL" id="JAIGNK010000001">
    <property type="protein sequence ID" value="MBX7457165.1"/>
    <property type="molecule type" value="Genomic_DNA"/>
</dbReference>
<dbReference type="Proteomes" id="UP000783253">
    <property type="component" value="Unassembled WGS sequence"/>
</dbReference>
<dbReference type="InterPro" id="IPR036388">
    <property type="entry name" value="WH-like_DNA-bd_sf"/>
</dbReference>
<dbReference type="SUPFAM" id="SSF46785">
    <property type="entry name" value="Winged helix' DNA-binding domain"/>
    <property type="match status" value="1"/>
</dbReference>
<dbReference type="Pfam" id="PF12802">
    <property type="entry name" value="MarR_2"/>
    <property type="match status" value="1"/>
</dbReference>
<dbReference type="InterPro" id="IPR011991">
    <property type="entry name" value="ArsR-like_HTH"/>
</dbReference>
<comment type="caution">
    <text evidence="2">The sequence shown here is derived from an EMBL/GenBank/DDBJ whole genome shotgun (WGS) entry which is preliminary data.</text>
</comment>
<organism evidence="2 3">
    <name type="scientific">Qipengyuania polymorpha</name>
    <dbReference type="NCBI Taxonomy" id="2867234"/>
    <lineage>
        <taxon>Bacteria</taxon>
        <taxon>Pseudomonadati</taxon>
        <taxon>Pseudomonadota</taxon>
        <taxon>Alphaproteobacteria</taxon>
        <taxon>Sphingomonadales</taxon>
        <taxon>Erythrobacteraceae</taxon>
        <taxon>Qipengyuania</taxon>
    </lineage>
</organism>
<gene>
    <name evidence="2" type="ORF">K3152_02800</name>
</gene>
<sequence length="160" mass="16992">MDSMNDAPPIGLGTVLRALLAQLEPAVENAYSTCDPLMRSRYYPVMRELLVRQQATVGEIAEAAGVSQPAMTQTIRQMSEDGLLEIGIGDDRRARLVKLSARGELAVASLQPAWRAVAEAARGLGDDAGLDLIASLQGVLDALDEKDFSTRIAEARGAGA</sequence>
<proteinExistence type="predicted"/>
<dbReference type="SMART" id="SM00347">
    <property type="entry name" value="HTH_MARR"/>
    <property type="match status" value="1"/>
</dbReference>
<dbReference type="CDD" id="cd00090">
    <property type="entry name" value="HTH_ARSR"/>
    <property type="match status" value="1"/>
</dbReference>
<dbReference type="InterPro" id="IPR000835">
    <property type="entry name" value="HTH_MarR-typ"/>
</dbReference>
<protein>
    <submittedName>
        <fullName evidence="2">MarR family winged helix-turn-helix transcriptional regulator</fullName>
    </submittedName>
</protein>
<name>A0ABS7IYM4_9SPHN</name>
<dbReference type="InterPro" id="IPR036390">
    <property type="entry name" value="WH_DNA-bd_sf"/>
</dbReference>
<dbReference type="RefSeq" id="WP_221572496.1">
    <property type="nucleotide sequence ID" value="NZ_JAIGNK010000001.1"/>
</dbReference>
<accession>A0ABS7IYM4</accession>
<evidence type="ECO:0000259" key="1">
    <source>
        <dbReference type="SMART" id="SM00347"/>
    </source>
</evidence>
<keyword evidence="3" id="KW-1185">Reference proteome</keyword>
<dbReference type="Gene3D" id="1.10.10.10">
    <property type="entry name" value="Winged helix-like DNA-binding domain superfamily/Winged helix DNA-binding domain"/>
    <property type="match status" value="1"/>
</dbReference>
<evidence type="ECO:0000313" key="2">
    <source>
        <dbReference type="EMBL" id="MBX7457165.1"/>
    </source>
</evidence>
<feature type="domain" description="HTH marR-type" evidence="1">
    <location>
        <begin position="30"/>
        <end position="129"/>
    </location>
</feature>